<name>A0A1I4DDU4_9PROT</name>
<dbReference type="Proteomes" id="UP000199533">
    <property type="component" value="Unassembled WGS sequence"/>
</dbReference>
<protein>
    <submittedName>
        <fullName evidence="1">Uncharacterized protein</fullName>
    </submittedName>
</protein>
<accession>A0A1I4DDU4</accession>
<dbReference type="STRING" id="52441.SAMN05216302_102013"/>
<sequence length="75" mass="8634">MLHLNKHPAQVIYHKARRLTSSVSRQQQMLPFVPELPLYYPIAPCMLDSANTHFILIVIDQASKINCDHITRPVL</sequence>
<dbReference type="AlphaFoldDB" id="A0A1I4DDU4"/>
<organism evidence="1 2">
    <name type="scientific">Nitrosomonas aestuarii</name>
    <dbReference type="NCBI Taxonomy" id="52441"/>
    <lineage>
        <taxon>Bacteria</taxon>
        <taxon>Pseudomonadati</taxon>
        <taxon>Pseudomonadota</taxon>
        <taxon>Betaproteobacteria</taxon>
        <taxon>Nitrosomonadales</taxon>
        <taxon>Nitrosomonadaceae</taxon>
        <taxon>Nitrosomonas</taxon>
    </lineage>
</organism>
<evidence type="ECO:0000313" key="2">
    <source>
        <dbReference type="Proteomes" id="UP000199533"/>
    </source>
</evidence>
<reference evidence="2" key="1">
    <citation type="submission" date="2016-10" db="EMBL/GenBank/DDBJ databases">
        <authorList>
            <person name="Varghese N."/>
            <person name="Submissions S."/>
        </authorList>
    </citation>
    <scope>NUCLEOTIDE SEQUENCE [LARGE SCALE GENOMIC DNA]</scope>
    <source>
        <strain evidence="2">Nm69</strain>
    </source>
</reference>
<keyword evidence="2" id="KW-1185">Reference proteome</keyword>
<proteinExistence type="predicted"/>
<gene>
    <name evidence="1" type="ORF">SAMN05216302_102013</name>
</gene>
<dbReference type="EMBL" id="FOSP01000020">
    <property type="protein sequence ID" value="SFK90081.1"/>
    <property type="molecule type" value="Genomic_DNA"/>
</dbReference>
<evidence type="ECO:0000313" key="1">
    <source>
        <dbReference type="EMBL" id="SFK90081.1"/>
    </source>
</evidence>